<dbReference type="Pfam" id="PF04548">
    <property type="entry name" value="AIG1"/>
    <property type="match status" value="1"/>
</dbReference>
<keyword evidence="11" id="KW-0460">Magnesium</keyword>
<evidence type="ECO:0000256" key="13">
    <source>
        <dbReference type="ARBA" id="ARBA00022989"/>
    </source>
</evidence>
<keyword evidence="6" id="KW-0812">Transmembrane</keyword>
<protein>
    <recommendedName>
        <fullName evidence="18">AIG1-type G domain-containing protein</fullName>
    </recommendedName>
</protein>
<evidence type="ECO:0000256" key="14">
    <source>
        <dbReference type="ARBA" id="ARBA00023134"/>
    </source>
</evidence>
<evidence type="ECO:0000256" key="2">
    <source>
        <dbReference type="ARBA" id="ARBA00004167"/>
    </source>
</evidence>
<sequence length="406" mass="46992">MTSNDIEEVRTLIKNTLRLLDVRRHNEPSKGFGIFRAIIPTIGIYDIQTLHFFIEQYKRDAEEARTELSNAERKIRDCFQAKDREISSMGGQITLLNGQITSLNNKLTTSQNQNSKKSTEINKLNEQLEEKQKKIDALQSKLKELEDLVADLRIENNNKDDEIQEKEKKRKRLKEDNKKLNRDLSQFQRSVILIGITGSGKSTLANVITGTNKFEESDYCVSETKKGKLEKFTAENGIKYHIIDTIGINDTELSTQVTLKKLKETARQSNYNLNQVLFVFGGKFTKAEISAFNLIREKLFKNNDDINKYITFVRTRFTHFRNESECKNDIDRLKSQIGKEIVELCEGKIIHLDNPPINISGGDNEIVETQIDLNKKIRELSRKKILKHLLFHCQESFQDQDVDNNY</sequence>
<evidence type="ECO:0000256" key="3">
    <source>
        <dbReference type="ARBA" id="ARBA00022448"/>
    </source>
</evidence>
<keyword evidence="12" id="KW-0653">Protein transport</keyword>
<dbReference type="GO" id="GO:0005525">
    <property type="term" value="F:GTP binding"/>
    <property type="evidence" value="ECO:0007669"/>
    <property type="project" value="UniProtKB-KW"/>
</dbReference>
<evidence type="ECO:0000256" key="7">
    <source>
        <dbReference type="ARBA" id="ARBA00022723"/>
    </source>
</evidence>
<keyword evidence="7" id="KW-0479">Metal-binding</keyword>
<comment type="caution">
    <text evidence="19">The sequence shown here is derived from an EMBL/GenBank/DDBJ whole genome shotgun (WGS) entry which is preliminary data.</text>
</comment>
<keyword evidence="5" id="KW-0934">Plastid</keyword>
<evidence type="ECO:0000256" key="10">
    <source>
        <dbReference type="ARBA" id="ARBA00022805"/>
    </source>
</evidence>
<dbReference type="GO" id="GO:0015031">
    <property type="term" value="P:protein transport"/>
    <property type="evidence" value="ECO:0007669"/>
    <property type="project" value="UniProtKB-KW"/>
</dbReference>
<dbReference type="SUPFAM" id="SSF52540">
    <property type="entry name" value="P-loop containing nucleoside triphosphate hydrolases"/>
    <property type="match status" value="1"/>
</dbReference>
<keyword evidence="20" id="KW-1185">Reference proteome</keyword>
<dbReference type="GO" id="GO:0046872">
    <property type="term" value="F:metal ion binding"/>
    <property type="evidence" value="ECO:0007669"/>
    <property type="project" value="UniProtKB-KW"/>
</dbReference>
<keyword evidence="17" id="KW-0175">Coiled coil</keyword>
<evidence type="ECO:0000256" key="11">
    <source>
        <dbReference type="ARBA" id="ARBA00022842"/>
    </source>
</evidence>
<evidence type="ECO:0000256" key="1">
    <source>
        <dbReference type="ARBA" id="ARBA00001946"/>
    </source>
</evidence>
<feature type="domain" description="AIG1-type G" evidence="18">
    <location>
        <begin position="190"/>
        <end position="355"/>
    </location>
</feature>
<keyword evidence="13" id="KW-1133">Transmembrane helix</keyword>
<evidence type="ECO:0000256" key="12">
    <source>
        <dbReference type="ARBA" id="ARBA00022927"/>
    </source>
</evidence>
<keyword evidence="8" id="KW-0547">Nucleotide-binding</keyword>
<dbReference type="GO" id="GO:0016787">
    <property type="term" value="F:hydrolase activity"/>
    <property type="evidence" value="ECO:0007669"/>
    <property type="project" value="UniProtKB-KW"/>
</dbReference>
<dbReference type="InterPro" id="IPR006703">
    <property type="entry name" value="G_AIG1"/>
</dbReference>
<organism evidence="19 20">
    <name type="scientific">Diversispora epigaea</name>
    <dbReference type="NCBI Taxonomy" id="1348612"/>
    <lineage>
        <taxon>Eukaryota</taxon>
        <taxon>Fungi</taxon>
        <taxon>Fungi incertae sedis</taxon>
        <taxon>Mucoromycota</taxon>
        <taxon>Glomeromycotina</taxon>
        <taxon>Glomeromycetes</taxon>
        <taxon>Diversisporales</taxon>
        <taxon>Diversisporaceae</taxon>
        <taxon>Diversispora</taxon>
    </lineage>
</organism>
<evidence type="ECO:0000256" key="16">
    <source>
        <dbReference type="ARBA" id="ARBA00024013"/>
    </source>
</evidence>
<keyword evidence="14" id="KW-0342">GTP-binding</keyword>
<reference evidence="19 20" key="1">
    <citation type="submission" date="2018-08" db="EMBL/GenBank/DDBJ databases">
        <title>Genome and evolution of the arbuscular mycorrhizal fungus Diversispora epigaea (formerly Glomus versiforme) and its bacterial endosymbionts.</title>
        <authorList>
            <person name="Sun X."/>
            <person name="Fei Z."/>
            <person name="Harrison M."/>
        </authorList>
    </citation>
    <scope>NUCLEOTIDE SEQUENCE [LARGE SCALE GENOMIC DNA]</scope>
    <source>
        <strain evidence="19 20">IT104</strain>
    </source>
</reference>
<dbReference type="EMBL" id="PQFF01000387">
    <property type="protein sequence ID" value="RHZ53621.1"/>
    <property type="molecule type" value="Genomic_DNA"/>
</dbReference>
<dbReference type="OrthoDB" id="8954335at2759"/>
<keyword evidence="15" id="KW-0472">Membrane</keyword>
<evidence type="ECO:0000256" key="4">
    <source>
        <dbReference type="ARBA" id="ARBA00022528"/>
    </source>
</evidence>
<feature type="coiled-coil region" evidence="17">
    <location>
        <begin position="107"/>
        <end position="190"/>
    </location>
</feature>
<evidence type="ECO:0000313" key="20">
    <source>
        <dbReference type="Proteomes" id="UP000266861"/>
    </source>
</evidence>
<evidence type="ECO:0000256" key="6">
    <source>
        <dbReference type="ARBA" id="ARBA00022692"/>
    </source>
</evidence>
<keyword evidence="4" id="KW-0150">Chloroplast</keyword>
<dbReference type="AlphaFoldDB" id="A0A397GRD9"/>
<feature type="coiled-coil region" evidence="17">
    <location>
        <begin position="54"/>
        <end position="81"/>
    </location>
</feature>
<evidence type="ECO:0000256" key="15">
    <source>
        <dbReference type="ARBA" id="ARBA00023136"/>
    </source>
</evidence>
<gene>
    <name evidence="19" type="ORF">Glove_440g14</name>
</gene>
<proteinExistence type="predicted"/>
<dbReference type="Proteomes" id="UP000266861">
    <property type="component" value="Unassembled WGS sequence"/>
</dbReference>
<dbReference type="InterPro" id="IPR042201">
    <property type="entry name" value="FH2_Formin_sf"/>
</dbReference>
<dbReference type="GO" id="GO:0016020">
    <property type="term" value="C:membrane"/>
    <property type="evidence" value="ECO:0007669"/>
    <property type="project" value="UniProtKB-SubCell"/>
</dbReference>
<evidence type="ECO:0000313" key="19">
    <source>
        <dbReference type="EMBL" id="RHZ53621.1"/>
    </source>
</evidence>
<evidence type="ECO:0000259" key="18">
    <source>
        <dbReference type="Pfam" id="PF04548"/>
    </source>
</evidence>
<keyword evidence="10" id="KW-1002">Plastid outer membrane</keyword>
<dbReference type="PANTHER" id="PTHR10903:SF135">
    <property type="entry name" value="TRANSLOCASE OF CHLOROPLAST 120, CHLOROPLASTIC-RELATED"/>
    <property type="match status" value="1"/>
</dbReference>
<dbReference type="InterPro" id="IPR045058">
    <property type="entry name" value="GIMA/IAN/Toc"/>
</dbReference>
<comment type="subcellular location">
    <subcellularLocation>
        <location evidence="2">Membrane</location>
        <topology evidence="2">Single-pass membrane protein</topology>
    </subcellularLocation>
    <subcellularLocation>
        <location evidence="16">Plastid</location>
        <location evidence="16">Chloroplast outer membrane</location>
    </subcellularLocation>
</comment>
<dbReference type="PANTHER" id="PTHR10903">
    <property type="entry name" value="GTPASE, IMAP FAMILY MEMBER-RELATED"/>
    <property type="match status" value="1"/>
</dbReference>
<evidence type="ECO:0000256" key="17">
    <source>
        <dbReference type="SAM" id="Coils"/>
    </source>
</evidence>
<evidence type="ECO:0000256" key="8">
    <source>
        <dbReference type="ARBA" id="ARBA00022741"/>
    </source>
</evidence>
<evidence type="ECO:0000256" key="5">
    <source>
        <dbReference type="ARBA" id="ARBA00022640"/>
    </source>
</evidence>
<keyword evidence="9" id="KW-0378">Hydrolase</keyword>
<accession>A0A397GRD9</accession>
<keyword evidence="3" id="KW-0813">Transport</keyword>
<evidence type="ECO:0000256" key="9">
    <source>
        <dbReference type="ARBA" id="ARBA00022801"/>
    </source>
</evidence>
<name>A0A397GRD9_9GLOM</name>
<dbReference type="InterPro" id="IPR027417">
    <property type="entry name" value="P-loop_NTPase"/>
</dbReference>
<dbReference type="Gene3D" id="3.40.50.300">
    <property type="entry name" value="P-loop containing nucleotide triphosphate hydrolases"/>
    <property type="match status" value="1"/>
</dbReference>
<dbReference type="Gene3D" id="1.20.58.2220">
    <property type="entry name" value="Formin, FH2 domain"/>
    <property type="match status" value="1"/>
</dbReference>
<comment type="cofactor">
    <cofactor evidence="1">
        <name>Mg(2+)</name>
        <dbReference type="ChEBI" id="CHEBI:18420"/>
    </cofactor>
</comment>